<comment type="caution">
    <text evidence="2">The sequence shown here is derived from an EMBL/GenBank/DDBJ whole genome shotgun (WGS) entry which is preliminary data.</text>
</comment>
<sequence>MAEEVKHNFVTGKTLYFCRFILSNSNVMLANPATNEVWGTGARDASAYGVAMTEEGGSGHYTGDFADGGAIAAGTYHIVVYDRLTGAFIDSDPALAQGDLPWDGTSEINLFAVYTDTNEIQGKLPDEFIMGSSVTDSMDDEINAAVQDLGQVKTIEDESPGDGAPDRTSGIVKGF</sequence>
<dbReference type="AlphaFoldDB" id="A0A0F9TLM9"/>
<organism evidence="2">
    <name type="scientific">marine sediment metagenome</name>
    <dbReference type="NCBI Taxonomy" id="412755"/>
    <lineage>
        <taxon>unclassified sequences</taxon>
        <taxon>metagenomes</taxon>
        <taxon>ecological metagenomes</taxon>
    </lineage>
</organism>
<name>A0A0F9TLM9_9ZZZZ</name>
<reference evidence="2" key="1">
    <citation type="journal article" date="2015" name="Nature">
        <title>Complex archaea that bridge the gap between prokaryotes and eukaryotes.</title>
        <authorList>
            <person name="Spang A."/>
            <person name="Saw J.H."/>
            <person name="Jorgensen S.L."/>
            <person name="Zaremba-Niedzwiedzka K."/>
            <person name="Martijn J."/>
            <person name="Lind A.E."/>
            <person name="van Eijk R."/>
            <person name="Schleper C."/>
            <person name="Guy L."/>
            <person name="Ettema T.J."/>
        </authorList>
    </citation>
    <scope>NUCLEOTIDE SEQUENCE</scope>
</reference>
<protein>
    <submittedName>
        <fullName evidence="2">Uncharacterized protein</fullName>
    </submittedName>
</protein>
<proteinExistence type="predicted"/>
<evidence type="ECO:0000313" key="2">
    <source>
        <dbReference type="EMBL" id="KKN75797.1"/>
    </source>
</evidence>
<evidence type="ECO:0000256" key="1">
    <source>
        <dbReference type="SAM" id="MobiDB-lite"/>
    </source>
</evidence>
<accession>A0A0F9TLM9</accession>
<feature type="region of interest" description="Disordered" evidence="1">
    <location>
        <begin position="156"/>
        <end position="175"/>
    </location>
</feature>
<gene>
    <name evidence="2" type="ORF">LCGC14_0376730</name>
</gene>
<dbReference type="EMBL" id="LAZR01000303">
    <property type="protein sequence ID" value="KKN75797.1"/>
    <property type="molecule type" value="Genomic_DNA"/>
</dbReference>